<feature type="compositionally biased region" description="Polar residues" evidence="1">
    <location>
        <begin position="165"/>
        <end position="180"/>
    </location>
</feature>
<reference evidence="3" key="2">
    <citation type="submission" date="2023-05" db="EMBL/GenBank/DDBJ databases">
        <authorList>
            <person name="Schelkunov M.I."/>
        </authorList>
    </citation>
    <scope>NUCLEOTIDE SEQUENCE</scope>
    <source>
        <strain evidence="3">Hsosn_3</strain>
        <tissue evidence="3">Leaf</tissue>
    </source>
</reference>
<comment type="caution">
    <text evidence="3">The sequence shown here is derived from an EMBL/GenBank/DDBJ whole genome shotgun (WGS) entry which is preliminary data.</text>
</comment>
<organism evidence="3 4">
    <name type="scientific">Heracleum sosnowskyi</name>
    <dbReference type="NCBI Taxonomy" id="360622"/>
    <lineage>
        <taxon>Eukaryota</taxon>
        <taxon>Viridiplantae</taxon>
        <taxon>Streptophyta</taxon>
        <taxon>Embryophyta</taxon>
        <taxon>Tracheophyta</taxon>
        <taxon>Spermatophyta</taxon>
        <taxon>Magnoliopsida</taxon>
        <taxon>eudicotyledons</taxon>
        <taxon>Gunneridae</taxon>
        <taxon>Pentapetalae</taxon>
        <taxon>asterids</taxon>
        <taxon>campanulids</taxon>
        <taxon>Apiales</taxon>
        <taxon>Apiaceae</taxon>
        <taxon>Apioideae</taxon>
        <taxon>apioid superclade</taxon>
        <taxon>Tordylieae</taxon>
        <taxon>Tordyliinae</taxon>
        <taxon>Heracleum</taxon>
    </lineage>
</organism>
<evidence type="ECO:0000256" key="1">
    <source>
        <dbReference type="SAM" id="MobiDB-lite"/>
    </source>
</evidence>
<feature type="region of interest" description="Disordered" evidence="1">
    <location>
        <begin position="141"/>
        <end position="196"/>
    </location>
</feature>
<dbReference type="Pfam" id="PF03732">
    <property type="entry name" value="Retrotrans_gag"/>
    <property type="match status" value="1"/>
</dbReference>
<accession>A0AAD8MW95</accession>
<dbReference type="AlphaFoldDB" id="A0AAD8MW95"/>
<name>A0AAD8MW95_9APIA</name>
<evidence type="ECO:0000313" key="4">
    <source>
        <dbReference type="Proteomes" id="UP001237642"/>
    </source>
</evidence>
<reference evidence="3" key="1">
    <citation type="submission" date="2023-02" db="EMBL/GenBank/DDBJ databases">
        <title>Genome of toxic invasive species Heracleum sosnowskyi carries increased number of genes despite the absence of recent whole-genome duplications.</title>
        <authorList>
            <person name="Schelkunov M."/>
            <person name="Shtratnikova V."/>
            <person name="Makarenko M."/>
            <person name="Klepikova A."/>
            <person name="Omelchenko D."/>
            <person name="Novikova G."/>
            <person name="Obukhova E."/>
            <person name="Bogdanov V."/>
            <person name="Penin A."/>
            <person name="Logacheva M."/>
        </authorList>
    </citation>
    <scope>NUCLEOTIDE SEQUENCE</scope>
    <source>
        <strain evidence="3">Hsosn_3</strain>
        <tissue evidence="3">Leaf</tissue>
    </source>
</reference>
<feature type="domain" description="Retrotransposon gag" evidence="2">
    <location>
        <begin position="9"/>
        <end position="101"/>
    </location>
</feature>
<evidence type="ECO:0000259" key="2">
    <source>
        <dbReference type="Pfam" id="PF03732"/>
    </source>
</evidence>
<protein>
    <recommendedName>
        <fullName evidence="2">Retrotransposon gag domain-containing protein</fullName>
    </recommendedName>
</protein>
<evidence type="ECO:0000313" key="3">
    <source>
        <dbReference type="EMBL" id="KAK1387676.1"/>
    </source>
</evidence>
<proteinExistence type="predicted"/>
<keyword evidence="4" id="KW-1185">Reference proteome</keyword>
<dbReference type="InterPro" id="IPR005162">
    <property type="entry name" value="Retrotrans_gag_dom"/>
</dbReference>
<gene>
    <name evidence="3" type="ORF">POM88_015854</name>
</gene>
<dbReference type="EMBL" id="JAUIZM010000004">
    <property type="protein sequence ID" value="KAK1387676.1"/>
    <property type="molecule type" value="Genomic_DNA"/>
</dbReference>
<dbReference type="Proteomes" id="UP001237642">
    <property type="component" value="Unassembled WGS sequence"/>
</dbReference>
<sequence length="360" mass="40625">MDSTTKVIYAALYLEDEADYWYQTVQAEYPGLGWEAFSSLLLRRFSTGNQGNLIGKFNKLTQTCSVDNYIAKFEELRGYMMITYSLHIDEFYFSSFLSGLRANIPQALYIYKPVTLQEAIDKAKEQEIFIDMIEKRMKGQAKPRYSTTYQPKPSFEASPLKSGAGITSPSFSSGRTNSTLDPPKHVGNSSSSSRTPMIRRISPSEMAKRREKGLCYNCDEIYSPGHKCTHPQLYLMIGDSDASDQALEESTLDITTGEENNIEEGGQKLHLQQPTTNSSHFQVLLDSEKFKSHKEQVCFLVQLTAVETTPEATNSIPFPVQQKEDLKSSWETDAIIHPILTQLAIDPGKVPDYTLEDDLR</sequence>